<evidence type="ECO:0000313" key="1">
    <source>
        <dbReference type="EMBL" id="MEA5517624.1"/>
    </source>
</evidence>
<proteinExistence type="predicted"/>
<organism evidence="1 2">
    <name type="scientific">Limnoraphis robusta CCNP1315</name>
    <dbReference type="NCBI Taxonomy" id="3110306"/>
    <lineage>
        <taxon>Bacteria</taxon>
        <taxon>Bacillati</taxon>
        <taxon>Cyanobacteriota</taxon>
        <taxon>Cyanophyceae</taxon>
        <taxon>Oscillatoriophycideae</taxon>
        <taxon>Oscillatoriales</taxon>
        <taxon>Sirenicapillariaceae</taxon>
        <taxon>Limnoraphis</taxon>
    </lineage>
</organism>
<sequence>MSTDLLKDRSYTIIVARSGISRERNHPWFNEWVDAQASLIDLAKKCQEFDPDGLTIYEASSFLKKYEQATVNRLAELLQKNNRSDATYVIEINVVEAIADVLNHYFERKEHHQTKPKGEIIIVVLDKHGIDGIGDIQQLIIKSTQMMDYAEELGITFIQIGDDATTRRFMTGLDDDLTQVGAKFDIVDTKYWHEVQRKSITQFLIDALFD</sequence>
<dbReference type="Proteomes" id="UP001301728">
    <property type="component" value="Unassembled WGS sequence"/>
</dbReference>
<reference evidence="1 2" key="1">
    <citation type="submission" date="2023-12" db="EMBL/GenBank/DDBJ databases">
        <title>Baltic Sea Cyanobacteria.</title>
        <authorList>
            <person name="Delbaje E."/>
            <person name="Fewer D.P."/>
            <person name="Shishido T.K."/>
        </authorList>
    </citation>
    <scope>NUCLEOTIDE SEQUENCE [LARGE SCALE GENOMIC DNA]</scope>
    <source>
        <strain evidence="1 2">CCNP 1315</strain>
    </source>
</reference>
<accession>A0ABU5TS72</accession>
<dbReference type="PANTHER" id="PTHR34706">
    <property type="entry name" value="SLR1338 PROTEIN"/>
    <property type="match status" value="1"/>
</dbReference>
<evidence type="ECO:0008006" key="3">
    <source>
        <dbReference type="Google" id="ProtNLM"/>
    </source>
</evidence>
<dbReference type="EMBL" id="JAYGHT010000002">
    <property type="protein sequence ID" value="MEA5517624.1"/>
    <property type="molecule type" value="Genomic_DNA"/>
</dbReference>
<dbReference type="PANTHER" id="PTHR34706:SF1">
    <property type="entry name" value="VWFA DOMAIN-CONTAINING PROTEIN"/>
    <property type="match status" value="1"/>
</dbReference>
<protein>
    <recommendedName>
        <fullName evidence="3">von Willebrand factor type A</fullName>
    </recommendedName>
</protein>
<gene>
    <name evidence="1" type="ORF">VB854_01545</name>
</gene>
<name>A0ABU5TS72_9CYAN</name>
<dbReference type="InterPro" id="IPR036424">
    <property type="entry name" value="UPP_synth-like_sf"/>
</dbReference>
<comment type="caution">
    <text evidence="1">The sequence shown here is derived from an EMBL/GenBank/DDBJ whole genome shotgun (WGS) entry which is preliminary data.</text>
</comment>
<keyword evidence="2" id="KW-1185">Reference proteome</keyword>
<evidence type="ECO:0000313" key="2">
    <source>
        <dbReference type="Proteomes" id="UP001301728"/>
    </source>
</evidence>
<dbReference type="RefSeq" id="WP_323273649.1">
    <property type="nucleotide sequence ID" value="NZ_JAYGHT010000002.1"/>
</dbReference>
<dbReference type="SUPFAM" id="SSF64005">
    <property type="entry name" value="Undecaprenyl diphosphate synthase"/>
    <property type="match status" value="1"/>
</dbReference>